<comment type="caution">
    <text evidence="1">The sequence shown here is derived from an EMBL/GenBank/DDBJ whole genome shotgun (WGS) entry which is preliminary data.</text>
</comment>
<dbReference type="Proteomes" id="UP000727506">
    <property type="component" value="Unassembled WGS sequence"/>
</dbReference>
<sequence length="140" mass="14630">MHSVNGIDLNGSEYETLLALVEAERSGSDPCGVAEASLHPDGGLFFDKRAAEVYRGLLRRGLIDADPAMGGVLFYGVTQAGIDFVDDYAAVQAAEESAKKAQWAHDWKVAAFGAVSGGMLGLVSGALSSELVAFLKPLAL</sequence>
<name>A0A943YW17_9ACTN</name>
<proteinExistence type="predicted"/>
<evidence type="ECO:0000313" key="2">
    <source>
        <dbReference type="Proteomes" id="UP000727506"/>
    </source>
</evidence>
<dbReference type="EMBL" id="JAGZSV010000162">
    <property type="protein sequence ID" value="MBS6941340.1"/>
    <property type="molecule type" value="Genomic_DNA"/>
</dbReference>
<reference evidence="1" key="1">
    <citation type="submission" date="2021-02" db="EMBL/GenBank/DDBJ databases">
        <title>Infant gut strain persistence is associated with maternal origin, phylogeny, and functional potential including surface adhesion and iron acquisition.</title>
        <authorList>
            <person name="Lou Y.C."/>
        </authorList>
    </citation>
    <scope>NUCLEOTIDE SEQUENCE</scope>
    <source>
        <strain evidence="1">L2_039_000G1_dasL2_039_000G1_concoct_11</strain>
    </source>
</reference>
<protein>
    <submittedName>
        <fullName evidence="1">Uncharacterized protein</fullName>
    </submittedName>
</protein>
<evidence type="ECO:0000313" key="1">
    <source>
        <dbReference type="EMBL" id="MBS6941340.1"/>
    </source>
</evidence>
<dbReference type="AlphaFoldDB" id="A0A943YW17"/>
<organism evidence="1 2">
    <name type="scientific">Slackia piriformis</name>
    <dbReference type="NCBI Taxonomy" id="626934"/>
    <lineage>
        <taxon>Bacteria</taxon>
        <taxon>Bacillati</taxon>
        <taxon>Actinomycetota</taxon>
        <taxon>Coriobacteriia</taxon>
        <taxon>Eggerthellales</taxon>
        <taxon>Eggerthellaceae</taxon>
        <taxon>Slackia</taxon>
    </lineage>
</organism>
<accession>A0A943YW17</accession>
<gene>
    <name evidence="1" type="ORF">KH142_07695</name>
</gene>